<dbReference type="eggNOG" id="COG1122">
    <property type="taxonomic scope" value="Bacteria"/>
</dbReference>
<dbReference type="OrthoDB" id="508445at2"/>
<keyword evidence="1" id="KW-0732">Signal</keyword>
<feature type="domain" description="Ice-binding protein C-terminal" evidence="2">
    <location>
        <begin position="246"/>
        <end position="270"/>
    </location>
</feature>
<organism evidence="3 4">
    <name type="scientific">Methyloversatilis universalis (strain ATCC BAA-1314 / DSM 25237 / JCM 13912 / CCUG 52030 / FAM5)</name>
    <dbReference type="NCBI Taxonomy" id="1000565"/>
    <lineage>
        <taxon>Bacteria</taxon>
        <taxon>Pseudomonadati</taxon>
        <taxon>Pseudomonadota</taxon>
        <taxon>Betaproteobacteria</taxon>
        <taxon>Nitrosomonadales</taxon>
        <taxon>Sterolibacteriaceae</taxon>
        <taxon>Methyloversatilis</taxon>
    </lineage>
</organism>
<feature type="signal peptide" evidence="1">
    <location>
        <begin position="1"/>
        <end position="19"/>
    </location>
</feature>
<reference evidence="3 4" key="1">
    <citation type="journal article" date="2011" name="J. Bacteriol.">
        <title>Genome sequence of Methyloversatilis universalis FAM5T, a methylotrophic representative of the order Rhodocyclales.</title>
        <authorList>
            <person name="Kittichotirat W."/>
            <person name="Good N.M."/>
            <person name="Hall R."/>
            <person name="Bringel F."/>
            <person name="Lajus A."/>
            <person name="Medigue C."/>
            <person name="Smalley N.E."/>
            <person name="Beck D."/>
            <person name="Bumgarner R."/>
            <person name="Vuilleumier S."/>
            <person name="Kalyuzhnaya M.G."/>
        </authorList>
    </citation>
    <scope>NUCLEOTIDE SEQUENCE [LARGE SCALE GENOMIC DNA]</scope>
    <source>
        <strain evidence="4">ATCC BAA-1314 / JCM 13912 / FAM5</strain>
    </source>
</reference>
<dbReference type="InterPro" id="IPR013424">
    <property type="entry name" value="Ice-binding_C"/>
</dbReference>
<dbReference type="NCBIfam" id="TIGR02595">
    <property type="entry name" value="PEP_CTERM"/>
    <property type="match status" value="1"/>
</dbReference>
<name>F5RGR5_METUF</name>
<dbReference type="RefSeq" id="WP_008063962.1">
    <property type="nucleotide sequence ID" value="NZ_AFHG01000058.1"/>
</dbReference>
<evidence type="ECO:0000313" key="3">
    <source>
        <dbReference type="EMBL" id="EGK70119.1"/>
    </source>
</evidence>
<dbReference type="Pfam" id="PF07589">
    <property type="entry name" value="PEP-CTERM"/>
    <property type="match status" value="1"/>
</dbReference>
<evidence type="ECO:0000256" key="1">
    <source>
        <dbReference type="SAM" id="SignalP"/>
    </source>
</evidence>
<dbReference type="EMBL" id="AFHG01000058">
    <property type="protein sequence ID" value="EGK70119.1"/>
    <property type="molecule type" value="Genomic_DNA"/>
</dbReference>
<dbReference type="PANTHER" id="PTHR35040:SF9">
    <property type="entry name" value="4-LIKE CELL SURFACE PROTEIN, PUTATIVE (AFU_ORTHOLOGUE AFUA_4G14080)-RELATED"/>
    <property type="match status" value="1"/>
</dbReference>
<gene>
    <name evidence="3" type="ORF">METUNv1_03506</name>
</gene>
<proteinExistence type="predicted"/>
<dbReference type="PANTHER" id="PTHR35040">
    <property type="match status" value="1"/>
</dbReference>
<evidence type="ECO:0000259" key="2">
    <source>
        <dbReference type="Pfam" id="PF07589"/>
    </source>
</evidence>
<feature type="chain" id="PRO_5003331057" description="Ice-binding protein C-terminal domain-containing protein" evidence="1">
    <location>
        <begin position="20"/>
        <end position="271"/>
    </location>
</feature>
<dbReference type="STRING" id="1000565.METUNv1_03506"/>
<dbReference type="Proteomes" id="UP000005019">
    <property type="component" value="Unassembled WGS sequence"/>
</dbReference>
<sequence>MKTAVVSALLAFIMPTAHALELLVPAYFYPADDGAASWQALAAAAPGVGITAILNPDSGPGAALDPAYGSVVSGLQAAGGRVIGYVHTAYGTRSATAVQAEISRYYTLYGVDGIFIDEMSNDAAKLGYYRSLHDYIRGLDADGYIVGNPGTQTAEGYLATADVLVTFESPAAEYAGYEADAWTQSQDASRFAHLVYEVPDAAAMQATIARARAMNVGHVYVTDDDISNPWDRLPSYWSAEVAAVATVPEPSAWATLAAGLGLLATRLRRRR</sequence>
<dbReference type="Pfam" id="PF12138">
    <property type="entry name" value="Spherulin4"/>
    <property type="match status" value="1"/>
</dbReference>
<keyword evidence="4" id="KW-1185">Reference proteome</keyword>
<dbReference type="AlphaFoldDB" id="F5RGR5"/>
<protein>
    <recommendedName>
        <fullName evidence="2">Ice-binding protein C-terminal domain-containing protein</fullName>
    </recommendedName>
</protein>
<comment type="caution">
    <text evidence="3">The sequence shown here is derived from an EMBL/GenBank/DDBJ whole genome shotgun (WGS) entry which is preliminary data.</text>
</comment>
<dbReference type="InterPro" id="IPR021986">
    <property type="entry name" value="Spherulin4"/>
</dbReference>
<accession>F5RGR5</accession>
<evidence type="ECO:0000313" key="4">
    <source>
        <dbReference type="Proteomes" id="UP000005019"/>
    </source>
</evidence>